<dbReference type="GO" id="GO:0044550">
    <property type="term" value="P:secondary metabolite biosynthetic process"/>
    <property type="evidence" value="ECO:0007669"/>
    <property type="project" value="TreeGrafter"/>
</dbReference>
<dbReference type="Pfam" id="PF00501">
    <property type="entry name" value="AMP-binding"/>
    <property type="match status" value="1"/>
</dbReference>
<dbReference type="InterPro" id="IPR020845">
    <property type="entry name" value="AMP-binding_CS"/>
</dbReference>
<proteinExistence type="predicted"/>
<protein>
    <submittedName>
        <fullName evidence="3">AMP-binding enzyme C-terminal domain-containing protein</fullName>
    </submittedName>
</protein>
<dbReference type="PROSITE" id="PS00455">
    <property type="entry name" value="AMP_BINDING"/>
    <property type="match status" value="1"/>
</dbReference>
<keyword evidence="4" id="KW-1185">Reference proteome</keyword>
<dbReference type="GO" id="GO:0031177">
    <property type="term" value="F:phosphopantetheine binding"/>
    <property type="evidence" value="ECO:0007669"/>
    <property type="project" value="TreeGrafter"/>
</dbReference>
<dbReference type="GeneID" id="95803126"/>
<dbReference type="Gene3D" id="3.40.50.12780">
    <property type="entry name" value="N-terminal domain of ligase-like"/>
    <property type="match status" value="1"/>
</dbReference>
<gene>
    <name evidence="3" type="ORF">GA0070610_3384</name>
</gene>
<dbReference type="RefSeq" id="WP_089000884.1">
    <property type="nucleotide sequence ID" value="NZ_JBFAAC010000016.1"/>
</dbReference>
<dbReference type="InterPro" id="IPR000873">
    <property type="entry name" value="AMP-dep_synth/lig_dom"/>
</dbReference>
<name>A0A1C5GBG7_MICEH</name>
<feature type="domain" description="AMP-dependent synthetase/ligase" evidence="1">
    <location>
        <begin position="35"/>
        <end position="339"/>
    </location>
</feature>
<organism evidence="3 4">
    <name type="scientific">Micromonospora echinofusca</name>
    <dbReference type="NCBI Taxonomy" id="47858"/>
    <lineage>
        <taxon>Bacteria</taxon>
        <taxon>Bacillati</taxon>
        <taxon>Actinomycetota</taxon>
        <taxon>Actinomycetes</taxon>
        <taxon>Micromonosporales</taxon>
        <taxon>Micromonosporaceae</taxon>
        <taxon>Micromonospora</taxon>
    </lineage>
</organism>
<dbReference type="InterPro" id="IPR025110">
    <property type="entry name" value="AMP-bd_C"/>
</dbReference>
<sequence>MTGQHWLSKVTTGSWTEVFGDHDGPRITLEPEGLLTSGELRSLLSRVGDRLAAATSDAPGTVIAVETADPFANLVVSLAAWGRGAIVAPIDPATPQQRREQMLQTSGATAVVTVDGDRTTAEAYRPSRVVGAERPDLGDRPGYVMFTSGSTGVPKGVHVRLDNLCARIATFAEHLGFTERDAMPSLTSPSFDISWVETLVPLVAGGEARFPRRTARTNVGALVRWLATQPPTVVQATPTMFGVMTSLGWSPSAETSVWSAGEALPGRLANELAATAGAVWNHYGPTEAAIYATTWRYTQALGDGLAPIGHPIAPSTYRIERDGNGDGELLLGGLLAEGYVGNRNATDAAFVVRDGVRMYRTGDMVEEGPDGLEFLGRRDSQVKVRGVRIELGDVEAALRRVTGSHQVAAVAVPDGTGTVNLVAVLAGDNHDPDDVRRRIVDELPPMYRPSRYVLLGEELPRTVSGKLDRVTVARRLRDDAAQASGGRRG</sequence>
<evidence type="ECO:0000259" key="2">
    <source>
        <dbReference type="Pfam" id="PF13193"/>
    </source>
</evidence>
<dbReference type="PANTHER" id="PTHR45527:SF1">
    <property type="entry name" value="FATTY ACID SYNTHASE"/>
    <property type="match status" value="1"/>
</dbReference>
<dbReference type="PANTHER" id="PTHR45527">
    <property type="entry name" value="NONRIBOSOMAL PEPTIDE SYNTHETASE"/>
    <property type="match status" value="1"/>
</dbReference>
<feature type="domain" description="AMP-binding enzyme C-terminal" evidence="2">
    <location>
        <begin position="394"/>
        <end position="466"/>
    </location>
</feature>
<dbReference type="GO" id="GO:0005737">
    <property type="term" value="C:cytoplasm"/>
    <property type="evidence" value="ECO:0007669"/>
    <property type="project" value="TreeGrafter"/>
</dbReference>
<dbReference type="InterPro" id="IPR042099">
    <property type="entry name" value="ANL_N_sf"/>
</dbReference>
<dbReference type="Proteomes" id="UP000198251">
    <property type="component" value="Chromosome I"/>
</dbReference>
<evidence type="ECO:0000313" key="4">
    <source>
        <dbReference type="Proteomes" id="UP000198251"/>
    </source>
</evidence>
<dbReference type="InterPro" id="IPR045851">
    <property type="entry name" value="AMP-bd_C_sf"/>
</dbReference>
<dbReference type="Gene3D" id="3.30.300.30">
    <property type="match status" value="1"/>
</dbReference>
<dbReference type="Pfam" id="PF13193">
    <property type="entry name" value="AMP-binding_C"/>
    <property type="match status" value="1"/>
</dbReference>
<accession>A0A1C5GBG7</accession>
<dbReference type="AlphaFoldDB" id="A0A1C5GBG7"/>
<dbReference type="GO" id="GO:0043041">
    <property type="term" value="P:amino acid activation for nonribosomal peptide biosynthetic process"/>
    <property type="evidence" value="ECO:0007669"/>
    <property type="project" value="TreeGrafter"/>
</dbReference>
<reference evidence="3 4" key="1">
    <citation type="submission" date="2016-06" db="EMBL/GenBank/DDBJ databases">
        <authorList>
            <person name="Kjaerup R.B."/>
            <person name="Dalgaard T.S."/>
            <person name="Juul-Madsen H.R."/>
        </authorList>
    </citation>
    <scope>NUCLEOTIDE SEQUENCE [LARGE SCALE GENOMIC DNA]</scope>
    <source>
        <strain evidence="3 4">DSM 43913</strain>
    </source>
</reference>
<dbReference type="EMBL" id="LT607733">
    <property type="protein sequence ID" value="SCG17080.1"/>
    <property type="molecule type" value="Genomic_DNA"/>
</dbReference>
<evidence type="ECO:0000259" key="1">
    <source>
        <dbReference type="Pfam" id="PF00501"/>
    </source>
</evidence>
<evidence type="ECO:0000313" key="3">
    <source>
        <dbReference type="EMBL" id="SCG17080.1"/>
    </source>
</evidence>
<dbReference type="SUPFAM" id="SSF56801">
    <property type="entry name" value="Acetyl-CoA synthetase-like"/>
    <property type="match status" value="1"/>
</dbReference>